<protein>
    <recommendedName>
        <fullName evidence="3">50S ribosomal protein L29</fullName>
    </recommendedName>
</protein>
<proteinExistence type="predicted"/>
<organism evidence="1 2">
    <name type="scientific">Candidatus Kaiserbacteria bacterium RIFOXYB1_FULL_46_14</name>
    <dbReference type="NCBI Taxonomy" id="1798531"/>
    <lineage>
        <taxon>Bacteria</taxon>
        <taxon>Candidatus Kaiseribacteriota</taxon>
    </lineage>
</organism>
<evidence type="ECO:0000313" key="2">
    <source>
        <dbReference type="Proteomes" id="UP000177395"/>
    </source>
</evidence>
<accession>A0A1F6FID1</accession>
<dbReference type="Proteomes" id="UP000177395">
    <property type="component" value="Unassembled WGS sequence"/>
</dbReference>
<gene>
    <name evidence="1" type="ORF">A2392_02515</name>
</gene>
<dbReference type="EMBL" id="MFMS01000006">
    <property type="protein sequence ID" value="OGG85615.1"/>
    <property type="molecule type" value="Genomic_DNA"/>
</dbReference>
<dbReference type="GO" id="GO:0005840">
    <property type="term" value="C:ribosome"/>
    <property type="evidence" value="ECO:0007669"/>
    <property type="project" value="InterPro"/>
</dbReference>
<comment type="caution">
    <text evidence="1">The sequence shown here is derived from an EMBL/GenBank/DDBJ whole genome shotgun (WGS) entry which is preliminary data.</text>
</comment>
<dbReference type="Gene3D" id="1.10.287.310">
    <property type="match status" value="1"/>
</dbReference>
<dbReference type="AlphaFoldDB" id="A0A1F6FID1"/>
<evidence type="ECO:0008006" key="3">
    <source>
        <dbReference type="Google" id="ProtNLM"/>
    </source>
</evidence>
<dbReference type="GO" id="GO:0006412">
    <property type="term" value="P:translation"/>
    <property type="evidence" value="ECO:0007669"/>
    <property type="project" value="InterPro"/>
</dbReference>
<dbReference type="GO" id="GO:0003735">
    <property type="term" value="F:structural constituent of ribosome"/>
    <property type="evidence" value="ECO:0007669"/>
    <property type="project" value="InterPro"/>
</dbReference>
<evidence type="ECO:0000313" key="1">
    <source>
        <dbReference type="EMBL" id="OGG85615.1"/>
    </source>
</evidence>
<sequence length="67" mass="7649">MTKMNDIRKMNESELNTLLSEKRETVRGFRFGTGGRDVRAKRSAKKEIARALTELTVRKLQGKPVEA</sequence>
<reference evidence="1 2" key="1">
    <citation type="journal article" date="2016" name="Nat. Commun.">
        <title>Thousands of microbial genomes shed light on interconnected biogeochemical processes in an aquifer system.</title>
        <authorList>
            <person name="Anantharaman K."/>
            <person name="Brown C.T."/>
            <person name="Hug L.A."/>
            <person name="Sharon I."/>
            <person name="Castelle C.J."/>
            <person name="Probst A.J."/>
            <person name="Thomas B.C."/>
            <person name="Singh A."/>
            <person name="Wilkins M.J."/>
            <person name="Karaoz U."/>
            <person name="Brodie E.L."/>
            <person name="Williams K.H."/>
            <person name="Hubbard S.S."/>
            <person name="Banfield J.F."/>
        </authorList>
    </citation>
    <scope>NUCLEOTIDE SEQUENCE [LARGE SCALE GENOMIC DNA]</scope>
</reference>
<name>A0A1F6FID1_9BACT</name>
<dbReference type="STRING" id="1798531.A2392_02515"/>
<dbReference type="SUPFAM" id="SSF46561">
    <property type="entry name" value="Ribosomal protein L29 (L29p)"/>
    <property type="match status" value="1"/>
</dbReference>
<dbReference type="InterPro" id="IPR036049">
    <property type="entry name" value="Ribosomal_uL29_sf"/>
</dbReference>